<gene>
    <name evidence="5" type="ORF">LXM26_24640</name>
</gene>
<dbReference type="Pfam" id="PF12833">
    <property type="entry name" value="HTH_18"/>
    <property type="match status" value="1"/>
</dbReference>
<dbReference type="InterPro" id="IPR009057">
    <property type="entry name" value="Homeodomain-like_sf"/>
</dbReference>
<dbReference type="InterPro" id="IPR046532">
    <property type="entry name" value="DUF6597"/>
</dbReference>
<keyword evidence="3" id="KW-0804">Transcription</keyword>
<dbReference type="InterPro" id="IPR050204">
    <property type="entry name" value="AraC_XylS_family_regulators"/>
</dbReference>
<sequence>MDTLILPVRHPLLRRYVQSFLFFKEDVRQSFAYTTFPNTNVCLAIYRNNQVIYDVNGPTNHCKVSKGNGKVNSRLYGFHRLPFTVSIDGTIDQICILFKPGGLRSFTHEGFSDLWQSNEVLEDLFPGKTSGLIDLLFSTDTPVTRANLLEQFLLSRLLSGKSNPLLDTSLRLIEQNTGPLTVNGLAAALHVNESTLYRLFLDHIGQSPKAFCQTIRFRHALSALAVRPEDKLTQLAYTHDYYDQAHYIKDLKQFTGFTPNQLKHKFSVEQSELIWIPAR</sequence>
<dbReference type="PANTHER" id="PTHR46796:SF13">
    <property type="entry name" value="HTH-TYPE TRANSCRIPTIONAL ACTIVATOR RHAS"/>
    <property type="match status" value="1"/>
</dbReference>
<dbReference type="GO" id="GO:0043565">
    <property type="term" value="F:sequence-specific DNA binding"/>
    <property type="evidence" value="ECO:0007669"/>
    <property type="project" value="InterPro"/>
</dbReference>
<keyword evidence="6" id="KW-1185">Reference proteome</keyword>
<dbReference type="Pfam" id="PF20240">
    <property type="entry name" value="DUF6597"/>
    <property type="match status" value="1"/>
</dbReference>
<dbReference type="SUPFAM" id="SSF46689">
    <property type="entry name" value="Homeodomain-like"/>
    <property type="match status" value="1"/>
</dbReference>
<evidence type="ECO:0000313" key="6">
    <source>
        <dbReference type="Proteomes" id="UP001139000"/>
    </source>
</evidence>
<reference evidence="5" key="1">
    <citation type="submission" date="2021-12" db="EMBL/GenBank/DDBJ databases">
        <title>Novel species in genus Dyadobacter.</title>
        <authorList>
            <person name="Ma C."/>
        </authorList>
    </citation>
    <scope>NUCLEOTIDE SEQUENCE</scope>
    <source>
        <strain evidence="5">LJ419</strain>
    </source>
</reference>
<dbReference type="SMART" id="SM00342">
    <property type="entry name" value="HTH_ARAC"/>
    <property type="match status" value="1"/>
</dbReference>
<evidence type="ECO:0000256" key="3">
    <source>
        <dbReference type="ARBA" id="ARBA00023163"/>
    </source>
</evidence>
<evidence type="ECO:0000256" key="1">
    <source>
        <dbReference type="ARBA" id="ARBA00023015"/>
    </source>
</evidence>
<keyword evidence="1" id="KW-0805">Transcription regulation</keyword>
<proteinExistence type="predicted"/>
<keyword evidence="2" id="KW-0238">DNA-binding</keyword>
<dbReference type="AlphaFoldDB" id="A0A9X1TH40"/>
<comment type="caution">
    <text evidence="5">The sequence shown here is derived from an EMBL/GenBank/DDBJ whole genome shotgun (WGS) entry which is preliminary data.</text>
</comment>
<evidence type="ECO:0000256" key="2">
    <source>
        <dbReference type="ARBA" id="ARBA00023125"/>
    </source>
</evidence>
<dbReference type="PANTHER" id="PTHR46796">
    <property type="entry name" value="HTH-TYPE TRANSCRIPTIONAL ACTIVATOR RHAS-RELATED"/>
    <property type="match status" value="1"/>
</dbReference>
<dbReference type="InterPro" id="IPR018060">
    <property type="entry name" value="HTH_AraC"/>
</dbReference>
<dbReference type="RefSeq" id="WP_234657672.1">
    <property type="nucleotide sequence ID" value="NZ_CP094997.1"/>
</dbReference>
<dbReference type="GO" id="GO:0003700">
    <property type="term" value="F:DNA-binding transcription factor activity"/>
    <property type="evidence" value="ECO:0007669"/>
    <property type="project" value="InterPro"/>
</dbReference>
<name>A0A9X1TH40_9BACT</name>
<dbReference type="Gene3D" id="1.10.10.60">
    <property type="entry name" value="Homeodomain-like"/>
    <property type="match status" value="1"/>
</dbReference>
<organism evidence="5 6">
    <name type="scientific">Dyadobacter chenwenxiniae</name>
    <dbReference type="NCBI Taxonomy" id="2906456"/>
    <lineage>
        <taxon>Bacteria</taxon>
        <taxon>Pseudomonadati</taxon>
        <taxon>Bacteroidota</taxon>
        <taxon>Cytophagia</taxon>
        <taxon>Cytophagales</taxon>
        <taxon>Spirosomataceae</taxon>
        <taxon>Dyadobacter</taxon>
    </lineage>
</organism>
<evidence type="ECO:0000313" key="5">
    <source>
        <dbReference type="EMBL" id="MCF0064722.1"/>
    </source>
</evidence>
<accession>A0A9X1TH40</accession>
<dbReference type="EMBL" id="JAJTTC010000008">
    <property type="protein sequence ID" value="MCF0064722.1"/>
    <property type="molecule type" value="Genomic_DNA"/>
</dbReference>
<dbReference type="PROSITE" id="PS01124">
    <property type="entry name" value="HTH_ARAC_FAMILY_2"/>
    <property type="match status" value="1"/>
</dbReference>
<evidence type="ECO:0000259" key="4">
    <source>
        <dbReference type="PROSITE" id="PS01124"/>
    </source>
</evidence>
<feature type="domain" description="HTH araC/xylS-type" evidence="4">
    <location>
        <begin position="167"/>
        <end position="265"/>
    </location>
</feature>
<dbReference type="Proteomes" id="UP001139000">
    <property type="component" value="Unassembled WGS sequence"/>
</dbReference>
<protein>
    <submittedName>
        <fullName evidence="5">Helix-turn-helix domain-containing protein</fullName>
    </submittedName>
</protein>